<dbReference type="SMART" id="SM00388">
    <property type="entry name" value="HisKA"/>
    <property type="match status" value="1"/>
</dbReference>
<keyword evidence="7" id="KW-0812">Transmembrane</keyword>
<dbReference type="EMBL" id="SRMP02000006">
    <property type="protein sequence ID" value="MFN0290820.1"/>
    <property type="molecule type" value="Genomic_DNA"/>
</dbReference>
<dbReference type="SUPFAM" id="SSF55874">
    <property type="entry name" value="ATPase domain of HSP90 chaperone/DNA topoisomerase II/histidine kinase"/>
    <property type="match status" value="1"/>
</dbReference>
<dbReference type="PROSITE" id="PS01124">
    <property type="entry name" value="HTH_ARAC_FAMILY_2"/>
    <property type="match status" value="1"/>
</dbReference>
<dbReference type="InterPro" id="IPR003594">
    <property type="entry name" value="HATPase_dom"/>
</dbReference>
<dbReference type="InterPro" id="IPR005467">
    <property type="entry name" value="His_kinase_dom"/>
</dbReference>
<dbReference type="Gene3D" id="1.10.287.130">
    <property type="match status" value="1"/>
</dbReference>
<dbReference type="SUPFAM" id="SSF47384">
    <property type="entry name" value="Homodimeric domain of signal transducing histidine kinase"/>
    <property type="match status" value="1"/>
</dbReference>
<sequence>MGAGQAFSQLSFDHLTVSNGLSQSTVLSIAKDSRGYLWFGTRDGLNRYNGKNIKVYRHDDQKNTSISADDYIYTIVKSKDNNLWIGTQRGLNYYQPKTDAFEKIYHNPKDPSSLSSNAVLSVCETKNGQVWFGTNQGLSMLANAKSRKFKNFKLKDGLAGNEIYCVFEDSKNNIWLGTTTGLTRIKPVGQNKYQFVNFFYKANDLNSLSGNSIKTIVEDKEGKIWIGTERNGISIYDPEQRTFSHIQQSSLAVHGLSNNFIRKIIISKEGKFWIATMNGLNIYDPNTRRFTVYKHDSENRKSLIDNSIKDLYEDEHGSVWIGTNFGGISVAHKNAVPFEVYKYSKYRNSISNDIISVIGGVDSQHILAGTEGSGIDYMNTQTGTFKNFSNQPNNPTSINSNNVKAIFKDQKGLLWIGLYEGGLEQFDLASGTFKHFKPNPKDSTSISHGYVSSIAQDQQGRLWIGTSSKGINLYHYDKQNFTKVNTKSEGLKISSDYIRVMLGDTKGNLWVGAADGLSILRKGKNRFERFYKRKDGLQSDYINCILEDNQHQIWIGSHRGGLAKYLPKQNKFVTYNTKNGLPSNNIAAMAQDDEGNLWISTDRGLSKFDVKRGNFKNYYVSDGLPSNEFSYNAAYKAPNGTLYFGSYNGLVAFKPQNISINQTAPKIVFTALRLFNKDVAVGGDDGLLEEDISFAPKITFSANQNIFTVDFVALNYIKPERNKYAYKLEGFEDNWNEVGIPSATYTNLPAGTYHLLVKGSNNDGYWNKTPARLEIKILPPLWQTWWAYVLYAIALALIWYYINRFLRRQERLETELYYEHLNYEQQQQLHQHKLEFFTRISHEIRTPLTLISAPIEKLIHLTQDNTLLNAPLKGIKSNTDRLLRLIKELLDFRKIETGNLQLKVAEVDLVAFGSAICQAFKSQTADKEINFRFDHPSQPVTAFIDASQMEKVLFNLLANALKYTPNHGSITLSLEELANHIQIKVHDTGTGISSEHLAHIFSDFYQIKGENAQTGWGIGLALVKDIVDMHRAQISVQSKVATADEEGYTEFRISMLKGSAHFSAQELAAASMTEHNEVTAMELPLAESNAVTTSVDDLPPHAKHILVVEDNDELREFIVQSLQHSYKIIGCANGLVGLEYAVENLPDLIISDVTMPIMNGNELCKQIKTEERTNHIPVIMLTAMAAHNHQIEGLEAGADVYITKPFSVQVLELNIRNILLSKEVLRAKLHKQLLLTPAKVEGKSPEEKFLARLMQIIENKMEDPDFNVTALVDDIGMSQTVLYKKIKALTDLSITDFIKSIRLKRAAQLLTAGQLSIAEVAYSVGFNDRKYFSKEFKKQFGVVPSDYKT</sequence>
<dbReference type="InterPro" id="IPR011006">
    <property type="entry name" value="CheY-like_superfamily"/>
</dbReference>
<evidence type="ECO:0000259" key="9">
    <source>
        <dbReference type="PROSITE" id="PS50109"/>
    </source>
</evidence>
<organism evidence="11 12">
    <name type="scientific">Pedobacter helvus</name>
    <dbReference type="NCBI Taxonomy" id="2563444"/>
    <lineage>
        <taxon>Bacteria</taxon>
        <taxon>Pseudomonadati</taxon>
        <taxon>Bacteroidota</taxon>
        <taxon>Sphingobacteriia</taxon>
        <taxon>Sphingobacteriales</taxon>
        <taxon>Sphingobacteriaceae</taxon>
        <taxon>Pedobacter</taxon>
    </lineage>
</organism>
<dbReference type="InterPro" id="IPR001789">
    <property type="entry name" value="Sig_transdc_resp-reg_receiver"/>
</dbReference>
<dbReference type="InterPro" id="IPR004358">
    <property type="entry name" value="Sig_transdc_His_kin-like_C"/>
</dbReference>
<evidence type="ECO:0000313" key="12">
    <source>
        <dbReference type="Proteomes" id="UP001517367"/>
    </source>
</evidence>
<keyword evidence="7" id="KW-1133">Transmembrane helix</keyword>
<dbReference type="InterPro" id="IPR036890">
    <property type="entry name" value="HATPase_C_sf"/>
</dbReference>
<feature type="modified residue" description="4-aspartylphosphate" evidence="6">
    <location>
        <position position="1152"/>
    </location>
</feature>
<dbReference type="InterPro" id="IPR036097">
    <property type="entry name" value="HisK_dim/P_sf"/>
</dbReference>
<evidence type="ECO:0000259" key="8">
    <source>
        <dbReference type="PROSITE" id="PS01124"/>
    </source>
</evidence>
<dbReference type="PANTHER" id="PTHR43547">
    <property type="entry name" value="TWO-COMPONENT HISTIDINE KINASE"/>
    <property type="match status" value="1"/>
</dbReference>
<evidence type="ECO:0000256" key="5">
    <source>
        <dbReference type="ARBA" id="ARBA00023163"/>
    </source>
</evidence>
<reference evidence="11 12" key="1">
    <citation type="submission" date="2024-12" db="EMBL/GenBank/DDBJ databases">
        <authorList>
            <person name="Hu S."/>
        </authorList>
    </citation>
    <scope>NUCLEOTIDE SEQUENCE [LARGE SCALE GENOMIC DNA]</scope>
    <source>
        <strain evidence="11 12">P-25</strain>
    </source>
</reference>
<dbReference type="RefSeq" id="WP_138730040.1">
    <property type="nucleotide sequence ID" value="NZ_SRMP02000006.1"/>
</dbReference>
<dbReference type="SMART" id="SM00342">
    <property type="entry name" value="HTH_ARAC"/>
    <property type="match status" value="1"/>
</dbReference>
<dbReference type="PRINTS" id="PR00344">
    <property type="entry name" value="BCTRLSENSOR"/>
</dbReference>
<evidence type="ECO:0000313" key="11">
    <source>
        <dbReference type="EMBL" id="MFN0290820.1"/>
    </source>
</evidence>
<dbReference type="Gene3D" id="2.60.40.10">
    <property type="entry name" value="Immunoglobulins"/>
    <property type="match status" value="1"/>
</dbReference>
<dbReference type="Pfam" id="PF00072">
    <property type="entry name" value="Response_reg"/>
    <property type="match status" value="1"/>
</dbReference>
<dbReference type="CDD" id="cd00082">
    <property type="entry name" value="HisKA"/>
    <property type="match status" value="1"/>
</dbReference>
<dbReference type="Gene3D" id="3.30.565.10">
    <property type="entry name" value="Histidine kinase-like ATPase, C-terminal domain"/>
    <property type="match status" value="1"/>
</dbReference>
<keyword evidence="5" id="KW-0804">Transcription</keyword>
<dbReference type="InterPro" id="IPR009057">
    <property type="entry name" value="Homeodomain-like_sf"/>
</dbReference>
<dbReference type="SMART" id="SM00387">
    <property type="entry name" value="HATPase_c"/>
    <property type="match status" value="1"/>
</dbReference>
<dbReference type="EC" id="2.7.13.3" evidence="2"/>
<comment type="catalytic activity">
    <reaction evidence="1">
        <text>ATP + protein L-histidine = ADP + protein N-phospho-L-histidine.</text>
        <dbReference type="EC" id="2.7.13.3"/>
    </reaction>
</comment>
<protein>
    <recommendedName>
        <fullName evidence="2">histidine kinase</fullName>
        <ecNumber evidence="2">2.7.13.3</ecNumber>
    </recommendedName>
</protein>
<dbReference type="Gene3D" id="2.130.10.10">
    <property type="entry name" value="YVTN repeat-like/Quinoprotein amine dehydrogenase"/>
    <property type="match status" value="2"/>
</dbReference>
<feature type="domain" description="Histidine kinase" evidence="9">
    <location>
        <begin position="839"/>
        <end position="1059"/>
    </location>
</feature>
<evidence type="ECO:0000256" key="7">
    <source>
        <dbReference type="SAM" id="Phobius"/>
    </source>
</evidence>
<dbReference type="InterPro" id="IPR011110">
    <property type="entry name" value="Reg_prop"/>
</dbReference>
<dbReference type="InterPro" id="IPR011123">
    <property type="entry name" value="Y_Y_Y"/>
</dbReference>
<comment type="caution">
    <text evidence="11">The sequence shown here is derived from an EMBL/GenBank/DDBJ whole genome shotgun (WGS) entry which is preliminary data.</text>
</comment>
<dbReference type="InterPro" id="IPR003661">
    <property type="entry name" value="HisK_dim/P_dom"/>
</dbReference>
<dbReference type="Gene3D" id="3.40.50.2300">
    <property type="match status" value="1"/>
</dbReference>
<dbReference type="SMART" id="SM00448">
    <property type="entry name" value="REC"/>
    <property type="match status" value="1"/>
</dbReference>
<name>A0ABW9JEK6_9SPHI</name>
<dbReference type="Pfam" id="PF07494">
    <property type="entry name" value="Reg_prop"/>
    <property type="match status" value="9"/>
</dbReference>
<dbReference type="Pfam" id="PF12833">
    <property type="entry name" value="HTH_18"/>
    <property type="match status" value="1"/>
</dbReference>
<dbReference type="SUPFAM" id="SSF46689">
    <property type="entry name" value="Homeodomain-like"/>
    <property type="match status" value="1"/>
</dbReference>
<feature type="transmembrane region" description="Helical" evidence="7">
    <location>
        <begin position="785"/>
        <end position="802"/>
    </location>
</feature>
<accession>A0ABW9JEK6</accession>
<dbReference type="InterPro" id="IPR018060">
    <property type="entry name" value="HTH_AraC"/>
</dbReference>
<dbReference type="InterPro" id="IPR015943">
    <property type="entry name" value="WD40/YVTN_repeat-like_dom_sf"/>
</dbReference>
<evidence type="ECO:0000256" key="4">
    <source>
        <dbReference type="ARBA" id="ARBA00023015"/>
    </source>
</evidence>
<evidence type="ECO:0000256" key="3">
    <source>
        <dbReference type="ARBA" id="ARBA00022553"/>
    </source>
</evidence>
<dbReference type="PANTHER" id="PTHR43547:SF2">
    <property type="entry name" value="HYBRID SIGNAL TRANSDUCTION HISTIDINE KINASE C"/>
    <property type="match status" value="1"/>
</dbReference>
<keyword evidence="3 6" id="KW-0597">Phosphoprotein</keyword>
<keyword evidence="4" id="KW-0805">Transcription regulation</keyword>
<dbReference type="Pfam" id="PF00512">
    <property type="entry name" value="HisKA"/>
    <property type="match status" value="1"/>
</dbReference>
<gene>
    <name evidence="11" type="ORF">E5L68_005425</name>
</gene>
<keyword evidence="7" id="KW-0472">Membrane</keyword>
<feature type="domain" description="HTH araC/xylS-type" evidence="8">
    <location>
        <begin position="1251"/>
        <end position="1349"/>
    </location>
</feature>
<dbReference type="SUPFAM" id="SSF63829">
    <property type="entry name" value="Calcium-dependent phosphotriesterase"/>
    <property type="match status" value="3"/>
</dbReference>
<evidence type="ECO:0000259" key="10">
    <source>
        <dbReference type="PROSITE" id="PS50110"/>
    </source>
</evidence>
<dbReference type="Gene3D" id="1.10.10.60">
    <property type="entry name" value="Homeodomain-like"/>
    <property type="match status" value="1"/>
</dbReference>
<dbReference type="Proteomes" id="UP001517367">
    <property type="component" value="Unassembled WGS sequence"/>
</dbReference>
<dbReference type="InterPro" id="IPR013783">
    <property type="entry name" value="Ig-like_fold"/>
</dbReference>
<evidence type="ECO:0000256" key="1">
    <source>
        <dbReference type="ARBA" id="ARBA00000085"/>
    </source>
</evidence>
<evidence type="ECO:0000256" key="6">
    <source>
        <dbReference type="PROSITE-ProRule" id="PRU00169"/>
    </source>
</evidence>
<dbReference type="Pfam" id="PF07495">
    <property type="entry name" value="Y_Y_Y"/>
    <property type="match status" value="1"/>
</dbReference>
<dbReference type="Pfam" id="PF02518">
    <property type="entry name" value="HATPase_c"/>
    <property type="match status" value="1"/>
</dbReference>
<dbReference type="PROSITE" id="PS50110">
    <property type="entry name" value="RESPONSE_REGULATORY"/>
    <property type="match status" value="1"/>
</dbReference>
<evidence type="ECO:0000256" key="2">
    <source>
        <dbReference type="ARBA" id="ARBA00012438"/>
    </source>
</evidence>
<feature type="domain" description="Response regulatory" evidence="10">
    <location>
        <begin position="1104"/>
        <end position="1219"/>
    </location>
</feature>
<keyword evidence="12" id="KW-1185">Reference proteome</keyword>
<dbReference type="SUPFAM" id="SSF52172">
    <property type="entry name" value="CheY-like"/>
    <property type="match status" value="1"/>
</dbReference>
<dbReference type="PROSITE" id="PS50109">
    <property type="entry name" value="HIS_KIN"/>
    <property type="match status" value="1"/>
</dbReference>
<proteinExistence type="predicted"/>